<feature type="transmembrane region" description="Helical" evidence="1">
    <location>
        <begin position="121"/>
        <end position="139"/>
    </location>
</feature>
<evidence type="ECO:0000256" key="1">
    <source>
        <dbReference type="SAM" id="Phobius"/>
    </source>
</evidence>
<keyword evidence="1" id="KW-0812">Transmembrane</keyword>
<dbReference type="Proteomes" id="UP000529795">
    <property type="component" value="Unassembled WGS sequence"/>
</dbReference>
<protein>
    <recommendedName>
        <fullName evidence="4">4-amino-4-deoxy-L-arabinose transferase</fullName>
    </recommendedName>
</protein>
<feature type="transmembrane region" description="Helical" evidence="1">
    <location>
        <begin position="348"/>
        <end position="371"/>
    </location>
</feature>
<feature type="transmembrane region" description="Helical" evidence="1">
    <location>
        <begin position="97"/>
        <end position="114"/>
    </location>
</feature>
<feature type="transmembrane region" description="Helical" evidence="1">
    <location>
        <begin position="151"/>
        <end position="169"/>
    </location>
</feature>
<keyword evidence="3" id="KW-1185">Reference proteome</keyword>
<organism evidence="2 3">
    <name type="scientific">Sphingomonas jinjuensis</name>
    <dbReference type="NCBI Taxonomy" id="535907"/>
    <lineage>
        <taxon>Bacteria</taxon>
        <taxon>Pseudomonadati</taxon>
        <taxon>Pseudomonadota</taxon>
        <taxon>Alphaproteobacteria</taxon>
        <taxon>Sphingomonadales</taxon>
        <taxon>Sphingomonadaceae</taxon>
        <taxon>Sphingomonas</taxon>
    </lineage>
</organism>
<keyword evidence="1" id="KW-1133">Transmembrane helix</keyword>
<sequence>MNARRHDLSLALALAALLSVAWTIAAWADLRQLRLPDTDDAMRLQQVRDWLAGQAFGDVAQHRLGLGGPIHWSRLVDLPIAAPIALFSPLGRHDAEVAAVIVWPALLFAAALYLTARIARVLGAPVATAVVVAGIAYPSTTVFLPGRIDHHGVQLVMVLGALLGALGPVTARRGRAAGLCCAASLVVGLETVPLLGVIGAAIVAEWVASGGRRRLAGLGGGALGGLIVGRMAFASDAFGYGACDGFTAEAWRAAMVMAAATLLPLVTPDPSAWLRTGLARGHAVSPTGDDAASRLKPGMRGRLRRGLAIIGIAGAVALLWSPDCLHPYGRVDPLLARLWLGQVAEAQGAWQAPFAATIGYLGVMAAGLGATAWRLRVVRTREWALMLALQVTALAVALVQLRGAQSGAILAAPALAAAIDAARRRGSVALVGAWAASAGMLYPIAAQALTPPSGKPAPMAGDCGSAATMAALVRLPAGTLMAPIDAGAWALAATRHRVLGAPLHRNAAGNRAIYRFYLRPPGEAAATLRRWNVRYIVACGTMPGADRRGTTADALIQGKLPGVRPLVRSDDGSVIYLSDSGRTL</sequence>
<evidence type="ECO:0000313" key="2">
    <source>
        <dbReference type="EMBL" id="MBB4154760.1"/>
    </source>
</evidence>
<evidence type="ECO:0000313" key="3">
    <source>
        <dbReference type="Proteomes" id="UP000529795"/>
    </source>
</evidence>
<feature type="transmembrane region" description="Helical" evidence="1">
    <location>
        <begin position="306"/>
        <end position="328"/>
    </location>
</feature>
<keyword evidence="1" id="KW-0472">Membrane</keyword>
<comment type="caution">
    <text evidence="2">The sequence shown here is derived from an EMBL/GenBank/DDBJ whole genome shotgun (WGS) entry which is preliminary data.</text>
</comment>
<name>A0A840F9T4_9SPHN</name>
<proteinExistence type="predicted"/>
<reference evidence="2 3" key="1">
    <citation type="submission" date="2020-08" db="EMBL/GenBank/DDBJ databases">
        <title>Genomic Encyclopedia of Type Strains, Phase IV (KMG-IV): sequencing the most valuable type-strain genomes for metagenomic binning, comparative biology and taxonomic classification.</title>
        <authorList>
            <person name="Goeker M."/>
        </authorList>
    </citation>
    <scope>NUCLEOTIDE SEQUENCE [LARGE SCALE GENOMIC DNA]</scope>
    <source>
        <strain evidence="2 3">YC6723</strain>
    </source>
</reference>
<dbReference type="EMBL" id="JACIEV010000008">
    <property type="protein sequence ID" value="MBB4154760.1"/>
    <property type="molecule type" value="Genomic_DNA"/>
</dbReference>
<dbReference type="AlphaFoldDB" id="A0A840F9T4"/>
<gene>
    <name evidence="2" type="ORF">GGQ80_002676</name>
</gene>
<feature type="transmembrane region" description="Helical" evidence="1">
    <location>
        <begin position="215"/>
        <end position="233"/>
    </location>
</feature>
<dbReference type="RefSeq" id="WP_183985621.1">
    <property type="nucleotide sequence ID" value="NZ_JACIEV010000008.1"/>
</dbReference>
<evidence type="ECO:0008006" key="4">
    <source>
        <dbReference type="Google" id="ProtNLM"/>
    </source>
</evidence>
<accession>A0A840F9T4</accession>
<feature type="transmembrane region" description="Helical" evidence="1">
    <location>
        <begin position="176"/>
        <end position="203"/>
    </location>
</feature>